<organism evidence="2 3">
    <name type="scientific">Lamprobacter modestohalophilus</name>
    <dbReference type="NCBI Taxonomy" id="1064514"/>
    <lineage>
        <taxon>Bacteria</taxon>
        <taxon>Pseudomonadati</taxon>
        <taxon>Pseudomonadota</taxon>
        <taxon>Gammaproteobacteria</taxon>
        <taxon>Chromatiales</taxon>
        <taxon>Chromatiaceae</taxon>
        <taxon>Lamprobacter</taxon>
    </lineage>
</organism>
<evidence type="ECO:0000256" key="1">
    <source>
        <dbReference type="SAM" id="MobiDB-lite"/>
    </source>
</evidence>
<evidence type="ECO:0000313" key="2">
    <source>
        <dbReference type="EMBL" id="MBK1618577.1"/>
    </source>
</evidence>
<protein>
    <submittedName>
        <fullName evidence="2">Uncharacterized protein</fullName>
    </submittedName>
</protein>
<dbReference type="EMBL" id="NRRY01000011">
    <property type="protein sequence ID" value="MBK1618577.1"/>
    <property type="molecule type" value="Genomic_DNA"/>
</dbReference>
<dbReference type="Proteomes" id="UP001138768">
    <property type="component" value="Unassembled WGS sequence"/>
</dbReference>
<comment type="caution">
    <text evidence="2">The sequence shown here is derived from an EMBL/GenBank/DDBJ whole genome shotgun (WGS) entry which is preliminary data.</text>
</comment>
<evidence type="ECO:0000313" key="3">
    <source>
        <dbReference type="Proteomes" id="UP001138768"/>
    </source>
</evidence>
<dbReference type="AlphaFoldDB" id="A0A9X0W851"/>
<keyword evidence="3" id="KW-1185">Reference proteome</keyword>
<sequence>MPPELDRVKDLEGRLFSPALLEAFRQAKDGGYSKQEAVYAAANAYMYAVEQVLNDRDQLRSLLSSQLAYLQQHRDATPAEEPNRVDVGVDTN</sequence>
<feature type="region of interest" description="Disordered" evidence="1">
    <location>
        <begin position="73"/>
        <end position="92"/>
    </location>
</feature>
<name>A0A9X0W851_9GAMM</name>
<gene>
    <name evidence="2" type="ORF">CKO42_09025</name>
</gene>
<accession>A0A9X0W851</accession>
<feature type="compositionally biased region" description="Basic and acidic residues" evidence="1">
    <location>
        <begin position="73"/>
        <end position="84"/>
    </location>
</feature>
<proteinExistence type="predicted"/>
<reference evidence="2 3" key="1">
    <citation type="journal article" date="2020" name="Microorganisms">
        <title>Osmotic Adaptation and Compatible Solute Biosynthesis of Phototrophic Bacteria as Revealed from Genome Analyses.</title>
        <authorList>
            <person name="Imhoff J.F."/>
            <person name="Rahn T."/>
            <person name="Kunzel S."/>
            <person name="Keller A."/>
            <person name="Neulinger S.C."/>
        </authorList>
    </citation>
    <scope>NUCLEOTIDE SEQUENCE [LARGE SCALE GENOMIC DNA]</scope>
    <source>
        <strain evidence="2 3">DSM 25653</strain>
    </source>
</reference>
<dbReference type="RefSeq" id="WP_200242408.1">
    <property type="nucleotide sequence ID" value="NZ_NRRY01000011.1"/>
</dbReference>